<gene>
    <name evidence="2" type="ORF">HMPREF0083_03761</name>
</gene>
<evidence type="ECO:0000256" key="1">
    <source>
        <dbReference type="SAM" id="MobiDB-lite"/>
    </source>
</evidence>
<dbReference type="PATRIC" id="fig|649747.3.peg.3411"/>
<dbReference type="AlphaFoldDB" id="U1WZK9"/>
<organism evidence="2 3">
    <name type="scientific">Aneurinibacillus aneurinilyticus ATCC 12856</name>
    <dbReference type="NCBI Taxonomy" id="649747"/>
    <lineage>
        <taxon>Bacteria</taxon>
        <taxon>Bacillati</taxon>
        <taxon>Bacillota</taxon>
        <taxon>Bacilli</taxon>
        <taxon>Bacillales</taxon>
        <taxon>Paenibacillaceae</taxon>
        <taxon>Aneurinibacillus group</taxon>
        <taxon>Aneurinibacillus</taxon>
    </lineage>
</organism>
<name>U1WZK9_ANEAE</name>
<evidence type="ECO:0000313" key="3">
    <source>
        <dbReference type="Proteomes" id="UP000016511"/>
    </source>
</evidence>
<comment type="caution">
    <text evidence="2">The sequence shown here is derived from an EMBL/GenBank/DDBJ whole genome shotgun (WGS) entry which is preliminary data.</text>
</comment>
<dbReference type="HOGENOM" id="CLU_2566383_0_0_9"/>
<proteinExistence type="predicted"/>
<reference evidence="2 3" key="1">
    <citation type="submission" date="2013-08" db="EMBL/GenBank/DDBJ databases">
        <authorList>
            <person name="Weinstock G."/>
            <person name="Sodergren E."/>
            <person name="Wylie T."/>
            <person name="Fulton L."/>
            <person name="Fulton R."/>
            <person name="Fronick C."/>
            <person name="O'Laughlin M."/>
            <person name="Godfrey J."/>
            <person name="Miner T."/>
            <person name="Herter B."/>
            <person name="Appelbaum E."/>
            <person name="Cordes M."/>
            <person name="Lek S."/>
            <person name="Wollam A."/>
            <person name="Pepin K.H."/>
            <person name="Palsikar V.B."/>
            <person name="Mitreva M."/>
            <person name="Wilson R.K."/>
        </authorList>
    </citation>
    <scope>NUCLEOTIDE SEQUENCE [LARGE SCALE GENOMIC DNA]</scope>
    <source>
        <strain evidence="2 3">ATCC 12856</strain>
    </source>
</reference>
<protein>
    <submittedName>
        <fullName evidence="2">Uncharacterized protein</fullName>
    </submittedName>
</protein>
<accession>U1WZK9</accession>
<dbReference type="EMBL" id="AWSJ01000225">
    <property type="protein sequence ID" value="ERI08155.1"/>
    <property type="molecule type" value="Genomic_DNA"/>
</dbReference>
<evidence type="ECO:0000313" key="2">
    <source>
        <dbReference type="EMBL" id="ERI08155.1"/>
    </source>
</evidence>
<feature type="compositionally biased region" description="Basic and acidic residues" evidence="1">
    <location>
        <begin position="8"/>
        <end position="25"/>
    </location>
</feature>
<sequence>MFAGSPHLEQDYCKDKTSFEKKSEQSRLNSTSYMDAPEHIIRQQERQQTIEIQQNAENTKSIGNRRKHIEELLVALGEKKA</sequence>
<keyword evidence="3" id="KW-1185">Reference proteome</keyword>
<dbReference type="Proteomes" id="UP000016511">
    <property type="component" value="Unassembled WGS sequence"/>
</dbReference>
<feature type="region of interest" description="Disordered" evidence="1">
    <location>
        <begin position="1"/>
        <end position="35"/>
    </location>
</feature>